<evidence type="ECO:0000256" key="6">
    <source>
        <dbReference type="ARBA" id="ARBA00022840"/>
    </source>
</evidence>
<evidence type="ECO:0000256" key="2">
    <source>
        <dbReference type="ARBA" id="ARBA00011123"/>
    </source>
</evidence>
<dbReference type="PANTHER" id="PTHR11659">
    <property type="entry name" value="GLUTAMYL-TRNA GLN AMIDOTRANSFERASE SUBUNIT B MITOCHONDRIAL AND PROKARYOTIC PET112-RELATED"/>
    <property type="match status" value="1"/>
</dbReference>
<keyword evidence="4 11" id="KW-0436">Ligase</keyword>
<feature type="domain" description="Asn/Gln amidotransferase" evidence="12">
    <location>
        <begin position="343"/>
        <end position="496"/>
    </location>
</feature>
<protein>
    <recommendedName>
        <fullName evidence="3 11">Aspartyl/glutamyl-tRNA(Asn/Gln) amidotransferase subunit B</fullName>
        <shortName evidence="11">Asp/Glu-ADT subunit B</shortName>
        <ecNumber evidence="11">6.3.5.-</ecNumber>
    </recommendedName>
</protein>
<dbReference type="NCBIfam" id="NF004014">
    <property type="entry name" value="PRK05477.1-4"/>
    <property type="match status" value="1"/>
</dbReference>
<keyword evidence="6 11" id="KW-0067">ATP-binding</keyword>
<keyword evidence="5 11" id="KW-0547">Nucleotide-binding</keyword>
<evidence type="ECO:0000256" key="10">
    <source>
        <dbReference type="ARBA" id="ARBA00047913"/>
    </source>
</evidence>
<dbReference type="InterPro" id="IPR023168">
    <property type="entry name" value="GatB_Yqey_C_2"/>
</dbReference>
<dbReference type="InterPro" id="IPR006075">
    <property type="entry name" value="Asn/Gln-tRNA_Trfase_suB/E_cat"/>
</dbReference>
<evidence type="ECO:0000313" key="14">
    <source>
        <dbReference type="Proteomes" id="UP001596045"/>
    </source>
</evidence>
<comment type="subunit">
    <text evidence="2 11">Heterotrimer of A, B and C subunits.</text>
</comment>
<dbReference type="NCBIfam" id="NF004015">
    <property type="entry name" value="PRK05477.1-5"/>
    <property type="match status" value="1"/>
</dbReference>
<dbReference type="InterPro" id="IPR004413">
    <property type="entry name" value="GatB"/>
</dbReference>
<dbReference type="RefSeq" id="WP_378995749.1">
    <property type="nucleotide sequence ID" value="NZ_JBHSMT010000008.1"/>
</dbReference>
<dbReference type="Pfam" id="PF02637">
    <property type="entry name" value="GatB_Yqey"/>
    <property type="match status" value="1"/>
</dbReference>
<dbReference type="EMBL" id="JBHSMT010000008">
    <property type="protein sequence ID" value="MFC5473344.1"/>
    <property type="molecule type" value="Genomic_DNA"/>
</dbReference>
<name>A0ABW0M5D3_9BURK</name>
<dbReference type="HAMAP" id="MF_00121">
    <property type="entry name" value="GatB"/>
    <property type="match status" value="1"/>
</dbReference>
<dbReference type="EC" id="6.3.5.-" evidence="11"/>
<comment type="caution">
    <text evidence="13">The sequence shown here is derived from an EMBL/GenBank/DDBJ whole genome shotgun (WGS) entry which is preliminary data.</text>
</comment>
<dbReference type="Pfam" id="PF02934">
    <property type="entry name" value="GatB_N"/>
    <property type="match status" value="1"/>
</dbReference>
<evidence type="ECO:0000256" key="11">
    <source>
        <dbReference type="HAMAP-Rule" id="MF_00121"/>
    </source>
</evidence>
<reference evidence="14" key="1">
    <citation type="journal article" date="2019" name="Int. J. Syst. Evol. Microbiol.">
        <title>The Global Catalogue of Microorganisms (GCM) 10K type strain sequencing project: providing services to taxonomists for standard genome sequencing and annotation.</title>
        <authorList>
            <consortium name="The Broad Institute Genomics Platform"/>
            <consortium name="The Broad Institute Genome Sequencing Center for Infectious Disease"/>
            <person name="Wu L."/>
            <person name="Ma J."/>
        </authorList>
    </citation>
    <scope>NUCLEOTIDE SEQUENCE [LARGE SCALE GENOMIC DNA]</scope>
    <source>
        <strain evidence="14">JCM 17066</strain>
    </source>
</reference>
<organism evidence="13 14">
    <name type="scientific">Paraherbaspirillum soli</name>
    <dbReference type="NCBI Taxonomy" id="631222"/>
    <lineage>
        <taxon>Bacteria</taxon>
        <taxon>Pseudomonadati</taxon>
        <taxon>Pseudomonadota</taxon>
        <taxon>Betaproteobacteria</taxon>
        <taxon>Burkholderiales</taxon>
        <taxon>Oxalobacteraceae</taxon>
        <taxon>Paraherbaspirillum</taxon>
    </lineage>
</organism>
<dbReference type="PANTHER" id="PTHR11659:SF0">
    <property type="entry name" value="GLUTAMYL-TRNA(GLN) AMIDOTRANSFERASE SUBUNIT B, MITOCHONDRIAL"/>
    <property type="match status" value="1"/>
</dbReference>
<accession>A0ABW0M5D3</accession>
<dbReference type="InterPro" id="IPR017959">
    <property type="entry name" value="Asn/Gln-tRNA_amidoTrfase_suB/E"/>
</dbReference>
<dbReference type="SUPFAM" id="SSF89095">
    <property type="entry name" value="GatB/YqeY motif"/>
    <property type="match status" value="1"/>
</dbReference>
<keyword evidence="14" id="KW-1185">Reference proteome</keyword>
<dbReference type="InterPro" id="IPR017958">
    <property type="entry name" value="Gln-tRNA_amidoTrfase_suB_CS"/>
</dbReference>
<comment type="catalytic activity">
    <reaction evidence="9 11">
        <text>L-aspartyl-tRNA(Asn) + L-glutamine + ATP + H2O = L-asparaginyl-tRNA(Asn) + L-glutamate + ADP + phosphate + 2 H(+)</text>
        <dbReference type="Rhea" id="RHEA:14513"/>
        <dbReference type="Rhea" id="RHEA-COMP:9674"/>
        <dbReference type="Rhea" id="RHEA-COMP:9677"/>
        <dbReference type="ChEBI" id="CHEBI:15377"/>
        <dbReference type="ChEBI" id="CHEBI:15378"/>
        <dbReference type="ChEBI" id="CHEBI:29985"/>
        <dbReference type="ChEBI" id="CHEBI:30616"/>
        <dbReference type="ChEBI" id="CHEBI:43474"/>
        <dbReference type="ChEBI" id="CHEBI:58359"/>
        <dbReference type="ChEBI" id="CHEBI:78515"/>
        <dbReference type="ChEBI" id="CHEBI:78516"/>
        <dbReference type="ChEBI" id="CHEBI:456216"/>
    </reaction>
</comment>
<evidence type="ECO:0000313" key="13">
    <source>
        <dbReference type="EMBL" id="MFC5473344.1"/>
    </source>
</evidence>
<gene>
    <name evidence="11 13" type="primary">gatB</name>
    <name evidence="13" type="ORF">ACFPM8_05180</name>
</gene>
<dbReference type="InterPro" id="IPR018027">
    <property type="entry name" value="Asn/Gln_amidotransferase"/>
</dbReference>
<dbReference type="Gene3D" id="1.10.150.380">
    <property type="entry name" value="GatB domain, N-terminal subdomain"/>
    <property type="match status" value="1"/>
</dbReference>
<dbReference type="SMART" id="SM00845">
    <property type="entry name" value="GatB_Yqey"/>
    <property type="match status" value="1"/>
</dbReference>
<evidence type="ECO:0000256" key="8">
    <source>
        <dbReference type="ARBA" id="ARBA00024799"/>
    </source>
</evidence>
<dbReference type="InterPro" id="IPR003789">
    <property type="entry name" value="Asn/Gln_tRNA_amidoTrase-B-like"/>
</dbReference>
<dbReference type="Proteomes" id="UP001596045">
    <property type="component" value="Unassembled WGS sequence"/>
</dbReference>
<dbReference type="PROSITE" id="PS01234">
    <property type="entry name" value="GATB"/>
    <property type="match status" value="1"/>
</dbReference>
<evidence type="ECO:0000256" key="4">
    <source>
        <dbReference type="ARBA" id="ARBA00022598"/>
    </source>
</evidence>
<sequence>MKNGTNKVSEETMQWEVVIGLETHTQLSTQSKIFSGASTQFGAAPNTQASPVDLALPGVLPVLNRAAVERAIQFGLAVNATIAPRSVFARKNYFYPDLPKGYQISQFEIPVVQGGKVAFMLEKNGESELKTVQLTRAHLEEDAGKSLHEDYQGMSGIDLNRAGTPLLEIVTEPDMRSAAEAVAYAKSLHSLVTWLGICDGNMQEGSFRCDANVSVRPVGQKEYGTRCEIKNLNSFRFLEEAINYEVRRQIELIEDGGTVRQETRLYDPDKKETRSMRSKEDSQDYRYFPDPDLPPLVIAQEWIERVRAAMPELPGAMRERFIRDFALSEYDAAVLTQSKAMANYFEAVVAKAGKEQAKPAANWLMGDLSSALNRENVDVAAAPVSAAQLALLLQRIADGTVSNKIAKEVFGAMWEAKSQQENLADEIIESKGLKQISDSGALEKIIDEVLAANAKSVEEFRAGKEKAFNSLIGQAMKATKGKANPAQLTELLKQKLTA</sequence>
<evidence type="ECO:0000256" key="7">
    <source>
        <dbReference type="ARBA" id="ARBA00022917"/>
    </source>
</evidence>
<evidence type="ECO:0000256" key="5">
    <source>
        <dbReference type="ARBA" id="ARBA00022741"/>
    </source>
</evidence>
<evidence type="ECO:0000256" key="1">
    <source>
        <dbReference type="ARBA" id="ARBA00005306"/>
    </source>
</evidence>
<evidence type="ECO:0000256" key="3">
    <source>
        <dbReference type="ARBA" id="ARBA00016923"/>
    </source>
</evidence>
<dbReference type="InterPro" id="IPR014746">
    <property type="entry name" value="Gln_synth/guanido_kin_cat_dom"/>
</dbReference>
<dbReference type="NCBIfam" id="TIGR00133">
    <property type="entry name" value="gatB"/>
    <property type="match status" value="1"/>
</dbReference>
<dbReference type="Gene3D" id="1.10.10.410">
    <property type="match status" value="1"/>
</dbReference>
<keyword evidence="7 11" id="KW-0648">Protein biosynthesis</keyword>
<evidence type="ECO:0000259" key="12">
    <source>
        <dbReference type="SMART" id="SM00845"/>
    </source>
</evidence>
<dbReference type="InterPro" id="IPR042114">
    <property type="entry name" value="GatB_C_1"/>
</dbReference>
<comment type="similarity">
    <text evidence="1 11">Belongs to the GatB/GatE family. GatB subfamily.</text>
</comment>
<evidence type="ECO:0000256" key="9">
    <source>
        <dbReference type="ARBA" id="ARBA00047380"/>
    </source>
</evidence>
<proteinExistence type="inferred from homology"/>
<comment type="function">
    <text evidence="8 11">Allows the formation of correctly charged Asn-tRNA(Asn) or Gln-tRNA(Gln) through the transamidation of misacylated Asp-tRNA(Asn) or Glu-tRNA(Gln) in organisms which lack either or both of asparaginyl-tRNA or glutaminyl-tRNA synthetases. The reaction takes place in the presence of glutamine and ATP through an activated phospho-Asp-tRNA(Asn) or phospho-Glu-tRNA(Gln).</text>
</comment>
<comment type="catalytic activity">
    <reaction evidence="10 11">
        <text>L-glutamyl-tRNA(Gln) + L-glutamine + ATP + H2O = L-glutaminyl-tRNA(Gln) + L-glutamate + ADP + phosphate + H(+)</text>
        <dbReference type="Rhea" id="RHEA:17521"/>
        <dbReference type="Rhea" id="RHEA-COMP:9681"/>
        <dbReference type="Rhea" id="RHEA-COMP:9684"/>
        <dbReference type="ChEBI" id="CHEBI:15377"/>
        <dbReference type="ChEBI" id="CHEBI:15378"/>
        <dbReference type="ChEBI" id="CHEBI:29985"/>
        <dbReference type="ChEBI" id="CHEBI:30616"/>
        <dbReference type="ChEBI" id="CHEBI:43474"/>
        <dbReference type="ChEBI" id="CHEBI:58359"/>
        <dbReference type="ChEBI" id="CHEBI:78520"/>
        <dbReference type="ChEBI" id="CHEBI:78521"/>
        <dbReference type="ChEBI" id="CHEBI:456216"/>
    </reaction>
</comment>
<dbReference type="NCBIfam" id="NF004012">
    <property type="entry name" value="PRK05477.1-2"/>
    <property type="match status" value="1"/>
</dbReference>
<dbReference type="SUPFAM" id="SSF55931">
    <property type="entry name" value="Glutamine synthetase/guanido kinase"/>
    <property type="match status" value="1"/>
</dbReference>